<comment type="caution">
    <text evidence="2">The sequence shown here is derived from an EMBL/GenBank/DDBJ whole genome shotgun (WGS) entry which is preliminary data.</text>
</comment>
<gene>
    <name evidence="2" type="ORF">ACFONL_16155</name>
</gene>
<evidence type="ECO:0000313" key="2">
    <source>
        <dbReference type="EMBL" id="MFC3638875.1"/>
    </source>
</evidence>
<reference evidence="3" key="1">
    <citation type="journal article" date="2019" name="Int. J. Syst. Evol. Microbiol.">
        <title>The Global Catalogue of Microorganisms (GCM) 10K type strain sequencing project: providing services to taxonomists for standard genome sequencing and annotation.</title>
        <authorList>
            <consortium name="The Broad Institute Genomics Platform"/>
            <consortium name="The Broad Institute Genome Sequencing Center for Infectious Disease"/>
            <person name="Wu L."/>
            <person name="Ma J."/>
        </authorList>
    </citation>
    <scope>NUCLEOTIDE SEQUENCE [LARGE SCALE GENOMIC DNA]</scope>
    <source>
        <strain evidence="3">KCTC 42282</strain>
    </source>
</reference>
<organism evidence="2 3">
    <name type="scientific">Camelimonas fluminis</name>
    <dbReference type="NCBI Taxonomy" id="1576911"/>
    <lineage>
        <taxon>Bacteria</taxon>
        <taxon>Pseudomonadati</taxon>
        <taxon>Pseudomonadota</taxon>
        <taxon>Alphaproteobacteria</taxon>
        <taxon>Hyphomicrobiales</taxon>
        <taxon>Chelatococcaceae</taxon>
        <taxon>Camelimonas</taxon>
    </lineage>
</organism>
<keyword evidence="3" id="KW-1185">Reference proteome</keyword>
<sequence>MANACKPGVAAKRDLPRAHRLMFAMVAACALFASQASVAFDLPPDTPARRAGLWVVEQKGEIAGGKVAADTRKIWSVCLGRRTDRAFHELQLRDVQASLARMSAICGEPAHELSGDTLSATLRCIAQPPGTAGIQVRRITTFVSPEETRSRVSVLHDHGAQSAGQVVTTMKRTGTCPPDMKPGALLLMHWTLGDQETLKARQRSTIERELAGRKARIAYGARSAPR</sequence>
<protein>
    <submittedName>
        <fullName evidence="2">DUF3617 domain-containing protein</fullName>
    </submittedName>
</protein>
<evidence type="ECO:0000256" key="1">
    <source>
        <dbReference type="SAM" id="SignalP"/>
    </source>
</evidence>
<proteinExistence type="predicted"/>
<dbReference type="RefSeq" id="WP_191320282.1">
    <property type="nucleotide sequence ID" value="NZ_BNCG01000015.1"/>
</dbReference>
<dbReference type="EMBL" id="JBHRYC010000082">
    <property type="protein sequence ID" value="MFC3638875.1"/>
    <property type="molecule type" value="Genomic_DNA"/>
</dbReference>
<feature type="signal peptide" evidence="1">
    <location>
        <begin position="1"/>
        <end position="39"/>
    </location>
</feature>
<evidence type="ECO:0000313" key="3">
    <source>
        <dbReference type="Proteomes" id="UP001595704"/>
    </source>
</evidence>
<name>A0ABV7UJK0_9HYPH</name>
<dbReference type="Proteomes" id="UP001595704">
    <property type="component" value="Unassembled WGS sequence"/>
</dbReference>
<feature type="chain" id="PRO_5046241277" evidence="1">
    <location>
        <begin position="40"/>
        <end position="226"/>
    </location>
</feature>
<accession>A0ABV7UJK0</accession>
<keyword evidence="1" id="KW-0732">Signal</keyword>